<evidence type="ECO:0000256" key="1">
    <source>
        <dbReference type="ARBA" id="ARBA00006484"/>
    </source>
</evidence>
<comment type="similarity">
    <text evidence="1">Belongs to the short-chain dehydrogenases/reductases (SDR) family.</text>
</comment>
<sequence>MTNPLPTKNWEKIMSGQEKSPRTALVTGAARGIGRAIALRLAADGLDVAVNDVAANSDQLDEVAEEIAAMGAKSTGIPADVSDQDAVQSTVERVADEFGQLNVMVANAGIADVQPLLETTPEDFDHLMSINLRGVYLCYTAAARQMISQGTGGKIIGAASIVAHRPFPLLGTYSTSKWAVRGLTQSAAMEWAQHGITVNAYCPGIVGTGMWDHIDEKLAENEGLRKGAAIEKYSELIHLGRVSVPEDVARFVSYLASADSDYMTGQSVMIDGGIQFT</sequence>
<dbReference type="InterPro" id="IPR036291">
    <property type="entry name" value="NAD(P)-bd_dom_sf"/>
</dbReference>
<dbReference type="SUPFAM" id="SSF51735">
    <property type="entry name" value="NAD(P)-binding Rossmann-fold domains"/>
    <property type="match status" value="1"/>
</dbReference>
<feature type="active site" description="Proton acceptor" evidence="6">
    <location>
        <position position="173"/>
    </location>
</feature>
<dbReference type="EC" id="1.1.1.304" evidence="2"/>
<protein>
    <recommendedName>
        <fullName evidence="2">diacetyl reductase [(S)-acetoin forming]</fullName>
        <ecNumber evidence="2">1.1.1.304</ecNumber>
    </recommendedName>
</protein>
<feature type="binding site" evidence="7">
    <location>
        <begin position="80"/>
        <end position="81"/>
    </location>
    <ligand>
        <name>NAD(+)</name>
        <dbReference type="ChEBI" id="CHEBI:57540"/>
    </ligand>
</feature>
<dbReference type="GO" id="GO:0006633">
    <property type="term" value="P:fatty acid biosynthetic process"/>
    <property type="evidence" value="ECO:0007669"/>
    <property type="project" value="TreeGrafter"/>
</dbReference>
<dbReference type="Proteomes" id="UP000199301">
    <property type="component" value="Unassembled WGS sequence"/>
</dbReference>
<dbReference type="PRINTS" id="PR00081">
    <property type="entry name" value="GDHRDH"/>
</dbReference>
<dbReference type="AlphaFoldDB" id="A0A1H0YYY3"/>
<dbReference type="PANTHER" id="PTHR42760:SF121">
    <property type="entry name" value="3-OXOACYL-(ACYL-CARRIER-PROTEIN) REDUCTASE"/>
    <property type="match status" value="1"/>
</dbReference>
<feature type="binding site" evidence="7">
    <location>
        <position position="107"/>
    </location>
    <ligand>
        <name>NAD(+)</name>
        <dbReference type="ChEBI" id="CHEBI:57540"/>
    </ligand>
</feature>
<evidence type="ECO:0000256" key="7">
    <source>
        <dbReference type="PIRSR" id="PIRSR614007-2"/>
    </source>
</evidence>
<dbReference type="EMBL" id="FNKO01000001">
    <property type="protein sequence ID" value="SDQ20091.1"/>
    <property type="molecule type" value="Genomic_DNA"/>
</dbReference>
<evidence type="ECO:0000256" key="2">
    <source>
        <dbReference type="ARBA" id="ARBA00012848"/>
    </source>
</evidence>
<comment type="catalytic activity">
    <reaction evidence="5">
        <text>(S)-acetoin + NAD(+) = diacetyl + NADH + H(+)</text>
        <dbReference type="Rhea" id="RHEA:27286"/>
        <dbReference type="ChEBI" id="CHEBI:15378"/>
        <dbReference type="ChEBI" id="CHEBI:15687"/>
        <dbReference type="ChEBI" id="CHEBI:16583"/>
        <dbReference type="ChEBI" id="CHEBI:57540"/>
        <dbReference type="ChEBI" id="CHEBI:57945"/>
        <dbReference type="EC" id="1.1.1.304"/>
    </reaction>
</comment>
<proteinExistence type="inferred from homology"/>
<feature type="binding site" evidence="7">
    <location>
        <position position="173"/>
    </location>
    <ligand>
        <name>NAD(+)</name>
        <dbReference type="ChEBI" id="CHEBI:57540"/>
    </ligand>
</feature>
<feature type="binding site" evidence="7">
    <location>
        <begin position="203"/>
        <end position="208"/>
    </location>
    <ligand>
        <name>NAD(+)</name>
        <dbReference type="ChEBI" id="CHEBI:57540"/>
    </ligand>
</feature>
<gene>
    <name evidence="8" type="ORF">SAMN04489718_0736</name>
</gene>
<evidence type="ECO:0000313" key="9">
    <source>
        <dbReference type="Proteomes" id="UP000199301"/>
    </source>
</evidence>
<keyword evidence="4 7" id="KW-0520">NAD</keyword>
<dbReference type="NCBIfam" id="TIGR02415">
    <property type="entry name" value="23BDH"/>
    <property type="match status" value="1"/>
</dbReference>
<dbReference type="PROSITE" id="PS00061">
    <property type="entry name" value="ADH_SHORT"/>
    <property type="match status" value="1"/>
</dbReference>
<dbReference type="InterPro" id="IPR014007">
    <property type="entry name" value="23BDH"/>
</dbReference>
<evidence type="ECO:0000256" key="3">
    <source>
        <dbReference type="ARBA" id="ARBA00023002"/>
    </source>
</evidence>
<reference evidence="9" key="1">
    <citation type="submission" date="2016-10" db="EMBL/GenBank/DDBJ databases">
        <authorList>
            <person name="Varghese N."/>
            <person name="Submissions S."/>
        </authorList>
    </citation>
    <scope>NUCLEOTIDE SEQUENCE [LARGE SCALE GENOMIC DNA]</scope>
    <source>
        <strain evidence="9">DSM 45459</strain>
    </source>
</reference>
<dbReference type="FunFam" id="3.40.50.720:FF:000084">
    <property type="entry name" value="Short-chain dehydrogenase reductase"/>
    <property type="match status" value="1"/>
</dbReference>
<feature type="binding site" evidence="7">
    <location>
        <position position="52"/>
    </location>
    <ligand>
        <name>NAD(+)</name>
        <dbReference type="ChEBI" id="CHEBI:57540"/>
    </ligand>
</feature>
<evidence type="ECO:0000313" key="8">
    <source>
        <dbReference type="EMBL" id="SDQ20091.1"/>
    </source>
</evidence>
<keyword evidence="3" id="KW-0560">Oxidoreductase</keyword>
<dbReference type="GO" id="GO:0045150">
    <property type="term" value="P:acetoin catabolic process"/>
    <property type="evidence" value="ECO:0007669"/>
    <property type="project" value="InterPro"/>
</dbReference>
<dbReference type="InterPro" id="IPR020904">
    <property type="entry name" value="Sc_DH/Rdtase_CS"/>
</dbReference>
<accession>A0A1H0YYY3</accession>
<dbReference type="STRING" id="995062.SAMN04489718_0736"/>
<evidence type="ECO:0000256" key="4">
    <source>
        <dbReference type="ARBA" id="ARBA00023027"/>
    </source>
</evidence>
<dbReference type="InterPro" id="IPR002347">
    <property type="entry name" value="SDR_fam"/>
</dbReference>
<evidence type="ECO:0000256" key="5">
    <source>
        <dbReference type="ARBA" id="ARBA00047315"/>
    </source>
</evidence>
<dbReference type="Gene3D" id="3.40.50.720">
    <property type="entry name" value="NAD(P)-binding Rossmann-like Domain"/>
    <property type="match status" value="1"/>
</dbReference>
<name>A0A1H0YYY3_9ACTN</name>
<dbReference type="Pfam" id="PF13561">
    <property type="entry name" value="adh_short_C2"/>
    <property type="match status" value="1"/>
</dbReference>
<feature type="binding site" evidence="7">
    <location>
        <position position="177"/>
    </location>
    <ligand>
        <name>NAD(+)</name>
        <dbReference type="ChEBI" id="CHEBI:57540"/>
    </ligand>
</feature>
<dbReference type="GO" id="GO:0052588">
    <property type="term" value="F:diacetyl reductase ((S)-acetoin forming) (NAD+) activity"/>
    <property type="evidence" value="ECO:0007669"/>
    <property type="project" value="UniProtKB-EC"/>
</dbReference>
<evidence type="ECO:0000256" key="6">
    <source>
        <dbReference type="PIRSR" id="PIRSR614007-1"/>
    </source>
</evidence>
<dbReference type="PRINTS" id="PR00080">
    <property type="entry name" value="SDRFAMILY"/>
</dbReference>
<organism evidence="8 9">
    <name type="scientific">Actinopolyspora saharensis</name>
    <dbReference type="NCBI Taxonomy" id="995062"/>
    <lineage>
        <taxon>Bacteria</taxon>
        <taxon>Bacillati</taxon>
        <taxon>Actinomycetota</taxon>
        <taxon>Actinomycetes</taxon>
        <taxon>Actinopolysporales</taxon>
        <taxon>Actinopolysporaceae</taxon>
        <taxon>Actinopolyspora</taxon>
    </lineage>
</organism>
<dbReference type="PANTHER" id="PTHR42760">
    <property type="entry name" value="SHORT-CHAIN DEHYDROGENASES/REDUCTASES FAMILY MEMBER"/>
    <property type="match status" value="1"/>
</dbReference>
<keyword evidence="9" id="KW-1185">Reference proteome</keyword>
<dbReference type="GO" id="GO:0048038">
    <property type="term" value="F:quinone binding"/>
    <property type="evidence" value="ECO:0007669"/>
    <property type="project" value="TreeGrafter"/>
</dbReference>